<evidence type="ECO:0000256" key="3">
    <source>
        <dbReference type="ARBA" id="ARBA00022723"/>
    </source>
</evidence>
<comment type="cofactor">
    <cofactor evidence="1">
        <name>Ca(2+)</name>
        <dbReference type="ChEBI" id="CHEBI:29108"/>
    </cofactor>
</comment>
<keyword evidence="6" id="KW-0106">Calcium</keyword>
<evidence type="ECO:0000256" key="1">
    <source>
        <dbReference type="ARBA" id="ARBA00001913"/>
    </source>
</evidence>
<dbReference type="PROSITE" id="PS51695">
    <property type="entry name" value="SEDOLISIN"/>
    <property type="match status" value="1"/>
</dbReference>
<dbReference type="Gene3D" id="3.40.50.200">
    <property type="entry name" value="Peptidase S8/S53 domain"/>
    <property type="match status" value="1"/>
</dbReference>
<dbReference type="GO" id="GO:0006508">
    <property type="term" value="P:proteolysis"/>
    <property type="evidence" value="ECO:0007669"/>
    <property type="project" value="UniProtKB-KW"/>
</dbReference>
<dbReference type="CDD" id="cd11377">
    <property type="entry name" value="Pro-peptidase_S53"/>
    <property type="match status" value="1"/>
</dbReference>
<accession>A0A3M9M4G8</accession>
<comment type="caution">
    <text evidence="9">The sequence shown here is derived from an EMBL/GenBank/DDBJ whole genome shotgun (WGS) entry which is preliminary data.</text>
</comment>
<dbReference type="GO" id="GO:0046872">
    <property type="term" value="F:metal ion binding"/>
    <property type="evidence" value="ECO:0007669"/>
    <property type="project" value="UniProtKB-KW"/>
</dbReference>
<organism evidence="9 10">
    <name type="scientific">Flexivirga caeni</name>
    <dbReference type="NCBI Taxonomy" id="2294115"/>
    <lineage>
        <taxon>Bacteria</taxon>
        <taxon>Bacillati</taxon>
        <taxon>Actinomycetota</taxon>
        <taxon>Actinomycetes</taxon>
        <taxon>Micrococcales</taxon>
        <taxon>Dermacoccaceae</taxon>
        <taxon>Flexivirga</taxon>
    </lineage>
</organism>
<dbReference type="InterPro" id="IPR036852">
    <property type="entry name" value="Peptidase_S8/S53_dom_sf"/>
</dbReference>
<feature type="domain" description="Peptidase S53" evidence="8">
    <location>
        <begin position="279"/>
        <end position="684"/>
    </location>
</feature>
<keyword evidence="7" id="KW-0865">Zymogen</keyword>
<proteinExistence type="predicted"/>
<dbReference type="Proteomes" id="UP000271678">
    <property type="component" value="Unassembled WGS sequence"/>
</dbReference>
<dbReference type="PANTHER" id="PTHR14218">
    <property type="entry name" value="PROTEASE S8 TRIPEPTIDYL PEPTIDASE I CLN2"/>
    <property type="match status" value="1"/>
</dbReference>
<evidence type="ECO:0000256" key="2">
    <source>
        <dbReference type="ARBA" id="ARBA00022670"/>
    </source>
</evidence>
<dbReference type="CDD" id="cd04056">
    <property type="entry name" value="Peptidases_S53"/>
    <property type="match status" value="1"/>
</dbReference>
<dbReference type="GO" id="GO:0004252">
    <property type="term" value="F:serine-type endopeptidase activity"/>
    <property type="evidence" value="ECO:0007669"/>
    <property type="project" value="InterPro"/>
</dbReference>
<dbReference type="SUPFAM" id="SSF54897">
    <property type="entry name" value="Protease propeptides/inhibitors"/>
    <property type="match status" value="1"/>
</dbReference>
<sequence>MCAAHVECQRNHFPGRVFRCLEPSPAGPVTVCLKETCSMKRTLAASAAALTCAALVPAGTALAGPAKPNTVTLNGSGRLANSHVKMGAAATSGTVDLTLQLPLRNQALAQQMAQRGQVVSPARYAQLFAPSQAQVDRVTSWARAKGFQVTSISRSSGQVSAAAPVSKVNSAFGVKMHRATLGTTRGMAVDKAPTVPASLGLSGVAGLNSLHRMQTMNAKQTGSARSTLRPKAAKAPIRAGGLRKLASGYDGSTACADYWGDHLGAKAQKFANESNYLCGYGPGDLATMYGTSAAAKKNAPSLGLLLWGGDTTANVIKNTNQYMKDAGYPAMTKYTSTISKGNAQMADCDPLGSTGEQAIDVQSSHAISPNSPIQYVGAASCYDNDLQSALQKMVDAHKVTTISMSFGTLADTPGTNPDTSLTAADKAAWDRPMLQAHLTGISTFASSGDNGDTSGKDSKGKFLVDGKPHVGYPASSTWTTAVGGTSIGMLTTGAQPVVSGWENNYFLQSDPNKAQFTNITAKVGVGGAGGGLSESWAMPSWQKGKVNGISSTRRAVPDVAGLSDPYTGYTVHFLDHSVGSVQYETYGGTSLGSPIIAAVVALAKANNKLTLGDAAPLFYKLAGTSALIDVNSRGKAGVYFPETKLGNIVVGFDDKPQSLVTAKGWDNVTGVGTPNPKTFIAAFK</sequence>
<protein>
    <recommendedName>
        <fullName evidence="8">Peptidase S53 domain-containing protein</fullName>
    </recommendedName>
</protein>
<dbReference type="Pfam" id="PF09286">
    <property type="entry name" value="Pro-kuma_activ"/>
    <property type="match status" value="1"/>
</dbReference>
<evidence type="ECO:0000256" key="6">
    <source>
        <dbReference type="ARBA" id="ARBA00022837"/>
    </source>
</evidence>
<evidence type="ECO:0000259" key="8">
    <source>
        <dbReference type="PROSITE" id="PS51695"/>
    </source>
</evidence>
<keyword evidence="3" id="KW-0479">Metal-binding</keyword>
<dbReference type="PANTHER" id="PTHR14218:SF15">
    <property type="entry name" value="TRIPEPTIDYL-PEPTIDASE 1"/>
    <property type="match status" value="1"/>
</dbReference>
<evidence type="ECO:0000256" key="7">
    <source>
        <dbReference type="ARBA" id="ARBA00023145"/>
    </source>
</evidence>
<reference evidence="9 10" key="1">
    <citation type="submission" date="2018-11" db="EMBL/GenBank/DDBJ databases">
        <title>Draft genome of Simplicispira Flexivirga sp. BO-16.</title>
        <authorList>
            <person name="Im W.T."/>
        </authorList>
    </citation>
    <scope>NUCLEOTIDE SEQUENCE [LARGE SCALE GENOMIC DNA]</scope>
    <source>
        <strain evidence="9 10">BO-16</strain>
    </source>
</reference>
<evidence type="ECO:0000313" key="10">
    <source>
        <dbReference type="Proteomes" id="UP000271678"/>
    </source>
</evidence>
<gene>
    <name evidence="9" type="ORF">EFY87_14325</name>
</gene>
<dbReference type="SUPFAM" id="SSF52743">
    <property type="entry name" value="Subtilisin-like"/>
    <property type="match status" value="1"/>
</dbReference>
<dbReference type="InterPro" id="IPR015366">
    <property type="entry name" value="S53_propep"/>
</dbReference>
<keyword evidence="5" id="KW-0720">Serine protease</keyword>
<dbReference type="GO" id="GO:0008240">
    <property type="term" value="F:tripeptidyl-peptidase activity"/>
    <property type="evidence" value="ECO:0007669"/>
    <property type="project" value="TreeGrafter"/>
</dbReference>
<evidence type="ECO:0000256" key="4">
    <source>
        <dbReference type="ARBA" id="ARBA00022801"/>
    </source>
</evidence>
<keyword evidence="4" id="KW-0378">Hydrolase</keyword>
<dbReference type="AlphaFoldDB" id="A0A3M9M4G8"/>
<dbReference type="EMBL" id="RJJQ01000016">
    <property type="protein sequence ID" value="RNI20412.1"/>
    <property type="molecule type" value="Genomic_DNA"/>
</dbReference>
<evidence type="ECO:0000256" key="5">
    <source>
        <dbReference type="ARBA" id="ARBA00022825"/>
    </source>
</evidence>
<dbReference type="SMART" id="SM00944">
    <property type="entry name" value="Pro-kuma_activ"/>
    <property type="match status" value="1"/>
</dbReference>
<evidence type="ECO:0000313" key="9">
    <source>
        <dbReference type="EMBL" id="RNI20412.1"/>
    </source>
</evidence>
<dbReference type="InterPro" id="IPR050819">
    <property type="entry name" value="Tripeptidyl-peptidase_I"/>
</dbReference>
<keyword evidence="10" id="KW-1185">Reference proteome</keyword>
<keyword evidence="2" id="KW-0645">Protease</keyword>
<dbReference type="InterPro" id="IPR030400">
    <property type="entry name" value="Sedolisin_dom"/>
</dbReference>
<name>A0A3M9M4G8_9MICO</name>